<accession>A0A3A1P2V2</accession>
<keyword evidence="3" id="KW-1185">Reference proteome</keyword>
<dbReference type="SUPFAM" id="SSF54427">
    <property type="entry name" value="NTF2-like"/>
    <property type="match status" value="2"/>
</dbReference>
<dbReference type="Gene3D" id="3.10.450.50">
    <property type="match status" value="2"/>
</dbReference>
<dbReference type="Pfam" id="PF12680">
    <property type="entry name" value="SnoaL_2"/>
    <property type="match status" value="2"/>
</dbReference>
<organism evidence="2 3">
    <name type="scientific">Aurantiacibacter xanthus</name>
    <dbReference type="NCBI Taxonomy" id="1784712"/>
    <lineage>
        <taxon>Bacteria</taxon>
        <taxon>Pseudomonadati</taxon>
        <taxon>Pseudomonadota</taxon>
        <taxon>Alphaproteobacteria</taxon>
        <taxon>Sphingomonadales</taxon>
        <taxon>Erythrobacteraceae</taxon>
        <taxon>Aurantiacibacter</taxon>
    </lineage>
</organism>
<comment type="caution">
    <text evidence="2">The sequence shown here is derived from an EMBL/GenBank/DDBJ whole genome shotgun (WGS) entry which is preliminary data.</text>
</comment>
<dbReference type="OrthoDB" id="459617at2"/>
<evidence type="ECO:0000313" key="2">
    <source>
        <dbReference type="EMBL" id="RIV84765.1"/>
    </source>
</evidence>
<dbReference type="Proteomes" id="UP000265366">
    <property type="component" value="Unassembled WGS sequence"/>
</dbReference>
<evidence type="ECO:0000259" key="1">
    <source>
        <dbReference type="Pfam" id="PF12680"/>
    </source>
</evidence>
<sequence length="276" mass="30617">MTGPAPRFDYEAYLAQFLTGDDDALVARFFAEDCAMITGSGKFVGHAGMRAFLARAHDGVRECPRVQHYLQDERNVLAEIDMDFHATKHRPDFPFGEMFPGDSLTVKFLARYELDAAQKVRRLITMAWPAGRAVTTLPPLGAHPSQIAAYYAYAAAFSAGDPARYTRFYRDDVVFELPSVGRFEGAQAIADFYTAMFERVVETLTVHNLTASNEAIVVDCTSRFTAVADAPDFLVGALAKGDHVDVRVQVTYRLRDGYIEHIQVARAGEPVFSDGR</sequence>
<feature type="domain" description="SnoaL-like" evidence="1">
    <location>
        <begin position="152"/>
        <end position="259"/>
    </location>
</feature>
<dbReference type="InterPro" id="IPR032710">
    <property type="entry name" value="NTF2-like_dom_sf"/>
</dbReference>
<proteinExistence type="predicted"/>
<dbReference type="AlphaFoldDB" id="A0A3A1P2V2"/>
<name>A0A3A1P2V2_9SPHN</name>
<protein>
    <submittedName>
        <fullName evidence="2">Nuclear transport factor 2 family protein</fullName>
    </submittedName>
</protein>
<dbReference type="RefSeq" id="WP_119593048.1">
    <property type="nucleotide sequence ID" value="NZ_QXFM01000103.1"/>
</dbReference>
<dbReference type="EMBL" id="QXFM01000103">
    <property type="protein sequence ID" value="RIV84765.1"/>
    <property type="molecule type" value="Genomic_DNA"/>
</dbReference>
<dbReference type="InterPro" id="IPR037401">
    <property type="entry name" value="SnoaL-like"/>
</dbReference>
<gene>
    <name evidence="2" type="ORF">D2V17_11515</name>
</gene>
<evidence type="ECO:0000313" key="3">
    <source>
        <dbReference type="Proteomes" id="UP000265366"/>
    </source>
</evidence>
<reference evidence="2 3" key="1">
    <citation type="submission" date="2018-08" db="EMBL/GenBank/DDBJ databases">
        <title>Erythrobacter zhengii sp.nov., a bacterium isolated from deep-sea sediment.</title>
        <authorList>
            <person name="Fang C."/>
            <person name="Wu Y.-H."/>
            <person name="Sun C."/>
            <person name="Wang H."/>
            <person name="Cheng H."/>
            <person name="Meng F.-X."/>
            <person name="Wang C.-S."/>
            <person name="Xu X.-W."/>
        </authorList>
    </citation>
    <scope>NUCLEOTIDE SEQUENCE [LARGE SCALE GENOMIC DNA]</scope>
    <source>
        <strain evidence="2 3">CCTCC AB 2015396</strain>
    </source>
</reference>
<feature type="domain" description="SnoaL-like" evidence="1">
    <location>
        <begin position="11"/>
        <end position="114"/>
    </location>
</feature>